<dbReference type="RefSeq" id="WP_262396031.1">
    <property type="nucleotide sequence ID" value="NZ_JACRTD010000009.1"/>
</dbReference>
<feature type="compositionally biased region" description="Acidic residues" evidence="1">
    <location>
        <begin position="61"/>
        <end position="73"/>
    </location>
</feature>
<dbReference type="EMBL" id="JACRTD010000009">
    <property type="protein sequence ID" value="MBC8586310.1"/>
    <property type="molecule type" value="Genomic_DNA"/>
</dbReference>
<dbReference type="Proteomes" id="UP000623678">
    <property type="component" value="Unassembled WGS sequence"/>
</dbReference>
<dbReference type="InterPro" id="IPR025588">
    <property type="entry name" value="YcxB-like_C"/>
</dbReference>
<keyword evidence="2" id="KW-1133">Transmembrane helix</keyword>
<accession>A0A926EPU9</accession>
<name>A0A926EPU9_9FIRM</name>
<evidence type="ECO:0000256" key="1">
    <source>
        <dbReference type="SAM" id="MobiDB-lite"/>
    </source>
</evidence>
<feature type="compositionally biased region" description="Acidic residues" evidence="1">
    <location>
        <begin position="82"/>
        <end position="107"/>
    </location>
</feature>
<dbReference type="AlphaFoldDB" id="A0A926EPU9"/>
<dbReference type="Pfam" id="PF14317">
    <property type="entry name" value="YcxB"/>
    <property type="match status" value="1"/>
</dbReference>
<evidence type="ECO:0000313" key="5">
    <source>
        <dbReference type="Proteomes" id="UP000623678"/>
    </source>
</evidence>
<sequence length="295" mass="33928">MDEMEKRELDGAQKIEDETPVQGAQEDKAPESGSQTDEKAGAQEDGAGNDEPAQNGAQEDGAGDETVQAEEQESQAGRTEEQTDSEAQEEADSESEDEEDDEENDSLPEDLKKYLKLVYRVPLDVYVDFNRIFMVQNVKKAKKRTIILGVIEVIMGVAFLIAMLMGKVHSGLIYYVITFLLIAMGLYGMLYYKLLFEKSLRKTVKKHYEQNDYFQHDVIVKLYPNRFIEQSGEYKNVVYWYNIHEIREAENMFMIVFGDHRCLLIPKSEIPGQLQELNQRLEKVCTDFEKPRIKI</sequence>
<feature type="compositionally biased region" description="Basic and acidic residues" evidence="1">
    <location>
        <begin position="1"/>
        <end position="17"/>
    </location>
</feature>
<evidence type="ECO:0000313" key="4">
    <source>
        <dbReference type="EMBL" id="MBC8586310.1"/>
    </source>
</evidence>
<keyword evidence="2" id="KW-0812">Transmembrane</keyword>
<reference evidence="4" key="1">
    <citation type="submission" date="2020-08" db="EMBL/GenBank/DDBJ databases">
        <title>Genome public.</title>
        <authorList>
            <person name="Liu C."/>
            <person name="Sun Q."/>
        </authorList>
    </citation>
    <scope>NUCLEOTIDE SEQUENCE</scope>
    <source>
        <strain evidence="4">NSJ-64</strain>
    </source>
</reference>
<feature type="region of interest" description="Disordered" evidence="1">
    <location>
        <begin position="1"/>
        <end position="107"/>
    </location>
</feature>
<gene>
    <name evidence="4" type="ORF">H8705_12035</name>
</gene>
<feature type="transmembrane region" description="Helical" evidence="2">
    <location>
        <begin position="146"/>
        <end position="166"/>
    </location>
</feature>
<proteinExistence type="predicted"/>
<organism evidence="4 5">
    <name type="scientific">Youxingia wuxianensis</name>
    <dbReference type="NCBI Taxonomy" id="2763678"/>
    <lineage>
        <taxon>Bacteria</taxon>
        <taxon>Bacillati</taxon>
        <taxon>Bacillota</taxon>
        <taxon>Clostridia</taxon>
        <taxon>Eubacteriales</taxon>
        <taxon>Oscillospiraceae</taxon>
        <taxon>Youxingia</taxon>
    </lineage>
</organism>
<feature type="transmembrane region" description="Helical" evidence="2">
    <location>
        <begin position="172"/>
        <end position="192"/>
    </location>
</feature>
<keyword evidence="2" id="KW-0472">Membrane</keyword>
<feature type="compositionally biased region" description="Basic and acidic residues" evidence="1">
    <location>
        <begin position="25"/>
        <end position="42"/>
    </location>
</feature>
<protein>
    <submittedName>
        <fullName evidence="4">YcxB family protein</fullName>
    </submittedName>
</protein>
<evidence type="ECO:0000259" key="3">
    <source>
        <dbReference type="Pfam" id="PF14317"/>
    </source>
</evidence>
<comment type="caution">
    <text evidence="4">The sequence shown here is derived from an EMBL/GenBank/DDBJ whole genome shotgun (WGS) entry which is preliminary data.</text>
</comment>
<feature type="domain" description="YcxB-like C-terminal" evidence="3">
    <location>
        <begin position="222"/>
        <end position="278"/>
    </location>
</feature>
<keyword evidence="5" id="KW-1185">Reference proteome</keyword>
<evidence type="ECO:0000256" key="2">
    <source>
        <dbReference type="SAM" id="Phobius"/>
    </source>
</evidence>